<gene>
    <name evidence="2" type="ORF">E4633_05545</name>
</gene>
<dbReference type="Proteomes" id="UP000306416">
    <property type="component" value="Unassembled WGS sequence"/>
</dbReference>
<evidence type="ECO:0000256" key="1">
    <source>
        <dbReference type="SAM" id="Phobius"/>
    </source>
</evidence>
<name>A0A4S1CM81_9BACT</name>
<dbReference type="AlphaFoldDB" id="A0A4S1CM81"/>
<dbReference type="InterPro" id="IPR021125">
    <property type="entry name" value="DUF2127"/>
</dbReference>
<organism evidence="2 3">
    <name type="scientific">Geomonas terrae</name>
    <dbReference type="NCBI Taxonomy" id="2562681"/>
    <lineage>
        <taxon>Bacteria</taxon>
        <taxon>Pseudomonadati</taxon>
        <taxon>Thermodesulfobacteriota</taxon>
        <taxon>Desulfuromonadia</taxon>
        <taxon>Geobacterales</taxon>
        <taxon>Geobacteraceae</taxon>
        <taxon>Geomonas</taxon>
    </lineage>
</organism>
<evidence type="ECO:0000313" key="3">
    <source>
        <dbReference type="Proteomes" id="UP000306416"/>
    </source>
</evidence>
<dbReference type="EMBL" id="SRSC01000001">
    <property type="protein sequence ID" value="TGU74921.1"/>
    <property type="molecule type" value="Genomic_DNA"/>
</dbReference>
<dbReference type="RefSeq" id="WP_135869238.1">
    <property type="nucleotide sequence ID" value="NZ_SRSC01000001.1"/>
</dbReference>
<comment type="caution">
    <text evidence="2">The sequence shown here is derived from an EMBL/GenBank/DDBJ whole genome shotgun (WGS) entry which is preliminary data.</text>
</comment>
<evidence type="ECO:0000313" key="2">
    <source>
        <dbReference type="EMBL" id="TGU74921.1"/>
    </source>
</evidence>
<reference evidence="2 3" key="1">
    <citation type="submission" date="2019-04" db="EMBL/GenBank/DDBJ databases">
        <title>Geobacter oryzae sp. nov., ferric-reducing bacteria isolated from paddy soil.</title>
        <authorList>
            <person name="Xu Z."/>
            <person name="Masuda Y."/>
            <person name="Itoh H."/>
            <person name="Senoo K."/>
        </authorList>
    </citation>
    <scope>NUCLEOTIDE SEQUENCE [LARGE SCALE GENOMIC DNA]</scope>
    <source>
        <strain evidence="2 3">Red111</strain>
    </source>
</reference>
<sequence>MAAKGRSAKGRGLRVVAVFEALKGAAVLLAGCGVLSLVHKDLHHIAVRLVQLLHMNPARHYPSIFIDAANRVTDFQLWMLALSALAYSSVRLIEAYGLWHERRWAEWFGFLSGAVYLPVEMFEIFRKPDGLRVAVFLVNLGVVGYLATALKRSRSSRRG</sequence>
<keyword evidence="1" id="KW-0472">Membrane</keyword>
<proteinExistence type="predicted"/>
<protein>
    <submittedName>
        <fullName evidence="2">DUF2127 domain-containing protein</fullName>
    </submittedName>
</protein>
<feature type="transmembrane region" description="Helical" evidence="1">
    <location>
        <begin position="131"/>
        <end position="150"/>
    </location>
</feature>
<keyword evidence="3" id="KW-1185">Reference proteome</keyword>
<keyword evidence="1" id="KW-0812">Transmembrane</keyword>
<feature type="transmembrane region" description="Helical" evidence="1">
    <location>
        <begin position="12"/>
        <end position="38"/>
    </location>
</feature>
<dbReference type="Pfam" id="PF09900">
    <property type="entry name" value="DUF2127"/>
    <property type="match status" value="1"/>
</dbReference>
<keyword evidence="1" id="KW-1133">Transmembrane helix</keyword>
<accession>A0A4S1CM81</accession>